<accession>A0A059F5A1</accession>
<organism evidence="1 2">
    <name type="scientific">Anncaliia algerae PRA339</name>
    <dbReference type="NCBI Taxonomy" id="1288291"/>
    <lineage>
        <taxon>Eukaryota</taxon>
        <taxon>Fungi</taxon>
        <taxon>Fungi incertae sedis</taxon>
        <taxon>Microsporidia</taxon>
        <taxon>Tubulinosematoidea</taxon>
        <taxon>Tubulinosematidae</taxon>
        <taxon>Anncaliia</taxon>
    </lineage>
</organism>
<protein>
    <submittedName>
        <fullName evidence="1">Uncharacterized protein</fullName>
    </submittedName>
</protein>
<keyword evidence="2" id="KW-1185">Reference proteome</keyword>
<proteinExistence type="predicted"/>
<evidence type="ECO:0000313" key="2">
    <source>
        <dbReference type="Proteomes" id="UP000030655"/>
    </source>
</evidence>
<dbReference type="EMBL" id="KK365132">
    <property type="protein sequence ID" value="KCZ82116.1"/>
    <property type="molecule type" value="Genomic_DNA"/>
</dbReference>
<dbReference type="OrthoDB" id="2197508at2759"/>
<gene>
    <name evidence="1" type="ORF">H312_00391</name>
</gene>
<dbReference type="AlphaFoldDB" id="A0A059F5A1"/>
<name>A0A059F5A1_9MICR</name>
<reference evidence="1 2" key="2">
    <citation type="submission" date="2014-03" db="EMBL/GenBank/DDBJ databases">
        <title>The Genome Sequence of Anncaliia algerae insect isolate PRA339.</title>
        <authorList>
            <consortium name="The Broad Institute Genome Sequencing Platform"/>
            <consortium name="The Broad Institute Genome Sequencing Center for Infectious Disease"/>
            <person name="Cuomo C."/>
            <person name="Becnel J."/>
            <person name="Sanscrainte N."/>
            <person name="Walker B."/>
            <person name="Young S.K."/>
            <person name="Zeng Q."/>
            <person name="Gargeya S."/>
            <person name="Fitzgerald M."/>
            <person name="Haas B."/>
            <person name="Abouelleil A."/>
            <person name="Alvarado L."/>
            <person name="Arachchi H.M."/>
            <person name="Berlin A.M."/>
            <person name="Chapman S.B."/>
            <person name="Dewar J."/>
            <person name="Goldberg J."/>
            <person name="Griggs A."/>
            <person name="Gujja S."/>
            <person name="Hansen M."/>
            <person name="Howarth C."/>
            <person name="Imamovic A."/>
            <person name="Larimer J."/>
            <person name="McCowan C."/>
            <person name="Murphy C."/>
            <person name="Neiman D."/>
            <person name="Pearson M."/>
            <person name="Priest M."/>
            <person name="Roberts A."/>
            <person name="Saif S."/>
            <person name="Shea T."/>
            <person name="Sisk P."/>
            <person name="Sykes S."/>
            <person name="Wortman J."/>
            <person name="Nusbaum C."/>
            <person name="Birren B."/>
        </authorList>
    </citation>
    <scope>NUCLEOTIDE SEQUENCE [LARGE SCALE GENOMIC DNA]</scope>
    <source>
        <strain evidence="1 2">PRA339</strain>
    </source>
</reference>
<dbReference type="VEuPathDB" id="MicrosporidiaDB:H312_00391"/>
<reference evidence="2" key="1">
    <citation type="submission" date="2013-02" db="EMBL/GenBank/DDBJ databases">
        <authorList>
            <consortium name="The Broad Institute Genome Sequencing Platform"/>
            <person name="Cuomo C."/>
            <person name="Becnel J."/>
            <person name="Sanscrainte N."/>
            <person name="Walker B."/>
            <person name="Young S.K."/>
            <person name="Zeng Q."/>
            <person name="Gargeya S."/>
            <person name="Fitzgerald M."/>
            <person name="Haas B."/>
            <person name="Abouelleil A."/>
            <person name="Alvarado L."/>
            <person name="Arachchi H.M."/>
            <person name="Berlin A.M."/>
            <person name="Chapman S.B."/>
            <person name="Dewar J."/>
            <person name="Goldberg J."/>
            <person name="Griggs A."/>
            <person name="Gujja S."/>
            <person name="Hansen M."/>
            <person name="Howarth C."/>
            <person name="Imamovic A."/>
            <person name="Larimer J."/>
            <person name="McCowan C."/>
            <person name="Murphy C."/>
            <person name="Neiman D."/>
            <person name="Pearson M."/>
            <person name="Priest M."/>
            <person name="Roberts A."/>
            <person name="Saif S."/>
            <person name="Shea T."/>
            <person name="Sisk P."/>
            <person name="Sykes S."/>
            <person name="Wortman J."/>
            <person name="Nusbaum C."/>
            <person name="Birren B."/>
        </authorList>
    </citation>
    <scope>NUCLEOTIDE SEQUENCE [LARGE SCALE GENOMIC DNA]</scope>
    <source>
        <strain evidence="2">PRA339</strain>
    </source>
</reference>
<evidence type="ECO:0000313" key="1">
    <source>
        <dbReference type="EMBL" id="KCZ82116.1"/>
    </source>
</evidence>
<sequence>MPDIKLDTFRNKQEMCEVFKQKFHSCESFEEKSNLFVLFEFLRLLLAKKHGMELPLLDTRLDDKNFDEKIESFKMNNGGKAFNDIIMHDLSKFMTLGSKNSDWKTEFMKNAEIYLMKDDLENLFAIYHPNSLQDTHPENTNKASKSEKKEGTEDFGFFKSSCNSSSCNNFELSEDSNHISRSETSICKSSKDFCNQIPPKKLRRCTKNHRCCCEISDCCGFETDTNPSESESSCTEEQ</sequence>
<dbReference type="HOGENOM" id="CLU_1165580_0_0_1"/>
<dbReference type="Proteomes" id="UP000030655">
    <property type="component" value="Unassembled WGS sequence"/>
</dbReference>